<dbReference type="InterPro" id="IPR025508">
    <property type="entry name" value="DUF4395"/>
</dbReference>
<feature type="transmembrane region" description="Helical" evidence="1">
    <location>
        <begin position="85"/>
        <end position="104"/>
    </location>
</feature>
<keyword evidence="1" id="KW-0472">Membrane</keyword>
<gene>
    <name evidence="3" type="ORF">EIW28_15285</name>
</gene>
<keyword evidence="1" id="KW-1133">Transmembrane helix</keyword>
<keyword evidence="4" id="KW-1185">Reference proteome</keyword>
<dbReference type="EMBL" id="RSEB01000004">
    <property type="protein sequence ID" value="RRR98274.1"/>
    <property type="molecule type" value="Genomic_DNA"/>
</dbReference>
<reference evidence="3 4" key="1">
    <citation type="submission" date="2018-12" db="EMBL/GenBank/DDBJ databases">
        <title>Glycomyces sp. YIM 121974 draft genome.</title>
        <authorList>
            <person name="Li Q."/>
        </authorList>
    </citation>
    <scope>NUCLEOTIDE SEQUENCE [LARGE SCALE GENOMIC DNA]</scope>
    <source>
        <strain evidence="3 4">YIM 121974</strain>
    </source>
</reference>
<evidence type="ECO:0000256" key="1">
    <source>
        <dbReference type="SAM" id="Phobius"/>
    </source>
</evidence>
<feature type="domain" description="DUF4395" evidence="2">
    <location>
        <begin position="11"/>
        <end position="141"/>
    </location>
</feature>
<evidence type="ECO:0000259" key="2">
    <source>
        <dbReference type="Pfam" id="PF14340"/>
    </source>
</evidence>
<feature type="transmembrane region" description="Helical" evidence="1">
    <location>
        <begin position="110"/>
        <end position="131"/>
    </location>
</feature>
<evidence type="ECO:0000313" key="4">
    <source>
        <dbReference type="Proteomes" id="UP000277256"/>
    </source>
</evidence>
<organism evidence="3 4">
    <name type="scientific">Glycomyces terrestris</name>
    <dbReference type="NCBI Taxonomy" id="2493553"/>
    <lineage>
        <taxon>Bacteria</taxon>
        <taxon>Bacillati</taxon>
        <taxon>Actinomycetota</taxon>
        <taxon>Actinomycetes</taxon>
        <taxon>Glycomycetales</taxon>
        <taxon>Glycomycetaceae</taxon>
        <taxon>Glycomyces</taxon>
    </lineage>
</organism>
<dbReference type="Pfam" id="PF14340">
    <property type="entry name" value="DUF4395"/>
    <property type="match status" value="1"/>
</dbReference>
<dbReference type="RefSeq" id="WP_125248583.1">
    <property type="nucleotide sequence ID" value="NZ_RSEB01000004.1"/>
</dbReference>
<proteinExistence type="predicted"/>
<dbReference type="AlphaFoldDB" id="A0A426UVC5"/>
<feature type="transmembrane region" description="Helical" evidence="1">
    <location>
        <begin position="39"/>
        <end position="64"/>
    </location>
</feature>
<keyword evidence="1" id="KW-0812">Transmembrane</keyword>
<evidence type="ECO:0000313" key="3">
    <source>
        <dbReference type="EMBL" id="RRR98274.1"/>
    </source>
</evidence>
<accession>A0A426UVC5</accession>
<dbReference type="OrthoDB" id="345402at2"/>
<protein>
    <submittedName>
        <fullName evidence="3">DUF4395 domain-containing protein</fullName>
    </submittedName>
</protein>
<comment type="caution">
    <text evidence="3">The sequence shown here is derived from an EMBL/GenBank/DDBJ whole genome shotgun (WGS) entry which is preliminary data.</text>
</comment>
<sequence>MPELFRFPNPVNEVAARLVAAGVVLMSAAALALQAEWLVVVIALGFIARVATGPTLSVLGQFVTRVLTPRLPFAAKPVPGPPKRFAQGIGVVFSVASALLLLVFDADLAGWIVLAALAVAATLESAFGFCLGCKMFALLIRAGLIPDSVCEACGDISARTEAALRRKAAASA</sequence>
<name>A0A426UVC5_9ACTN</name>
<feature type="transmembrane region" description="Helical" evidence="1">
    <location>
        <begin position="14"/>
        <end position="33"/>
    </location>
</feature>
<dbReference type="Proteomes" id="UP000277256">
    <property type="component" value="Unassembled WGS sequence"/>
</dbReference>